<dbReference type="SUPFAM" id="SSF50475">
    <property type="entry name" value="FMN-binding split barrel"/>
    <property type="match status" value="1"/>
</dbReference>
<keyword evidence="2" id="KW-0560">Oxidoreductase</keyword>
<dbReference type="EMBL" id="JACCBF010000001">
    <property type="protein sequence ID" value="NYD31587.1"/>
    <property type="molecule type" value="Genomic_DNA"/>
</dbReference>
<dbReference type="SMART" id="SM00903">
    <property type="entry name" value="Flavin_Reduct"/>
    <property type="match status" value="1"/>
</dbReference>
<dbReference type="InterPro" id="IPR012349">
    <property type="entry name" value="Split_barrel_FMN-bd"/>
</dbReference>
<dbReference type="RefSeq" id="WP_179727876.1">
    <property type="nucleotide sequence ID" value="NZ_BAABEF010000001.1"/>
</dbReference>
<gene>
    <name evidence="4" type="ORF">BJ958_003133</name>
</gene>
<dbReference type="GO" id="GO:0010181">
    <property type="term" value="F:FMN binding"/>
    <property type="evidence" value="ECO:0007669"/>
    <property type="project" value="InterPro"/>
</dbReference>
<proteinExistence type="inferred from homology"/>
<dbReference type="GO" id="GO:0042602">
    <property type="term" value="F:riboflavin reductase (NADPH) activity"/>
    <property type="evidence" value="ECO:0007669"/>
    <property type="project" value="TreeGrafter"/>
</dbReference>
<evidence type="ECO:0000259" key="3">
    <source>
        <dbReference type="SMART" id="SM00903"/>
    </source>
</evidence>
<sequence length="185" mass="19840">MSALAFSPTPPPAEVLEPTPDVMRRAMGAFPSGVTVVTAVHDDEPVGFTCQSFASLSLEPPLVLFCATSEGRAWARIREAGAFCVNVLAEDQVDLCQRFGSRNGLRFEGLEWTAPHGAPALPGAVLRVHATLETVHVAGDHDIAIGRVQGLELDTAPPLVFHRGRFGLDAPKAGFAHWGEQDFWS</sequence>
<dbReference type="Pfam" id="PF01613">
    <property type="entry name" value="Flavin_Reduct"/>
    <property type="match status" value="1"/>
</dbReference>
<evidence type="ECO:0000256" key="1">
    <source>
        <dbReference type="ARBA" id="ARBA00008898"/>
    </source>
</evidence>
<feature type="domain" description="Flavin reductase like" evidence="3">
    <location>
        <begin position="27"/>
        <end position="168"/>
    </location>
</feature>
<evidence type="ECO:0000313" key="4">
    <source>
        <dbReference type="EMBL" id="NYD31587.1"/>
    </source>
</evidence>
<dbReference type="PANTHER" id="PTHR30466:SF11">
    <property type="entry name" value="FLAVIN-DEPENDENT MONOOXYGENASE, REDUCTASE SUBUNIT HSAB"/>
    <property type="match status" value="1"/>
</dbReference>
<comment type="caution">
    <text evidence="4">The sequence shown here is derived from an EMBL/GenBank/DDBJ whole genome shotgun (WGS) entry which is preliminary data.</text>
</comment>
<protein>
    <submittedName>
        <fullName evidence="4">Flavin reductase (DIM6/NTAB) family NADH-FMN oxidoreductase RutF</fullName>
    </submittedName>
</protein>
<evidence type="ECO:0000256" key="2">
    <source>
        <dbReference type="ARBA" id="ARBA00023002"/>
    </source>
</evidence>
<organism evidence="4 5">
    <name type="scientific">Nocardioides kongjuensis</name>
    <dbReference type="NCBI Taxonomy" id="349522"/>
    <lineage>
        <taxon>Bacteria</taxon>
        <taxon>Bacillati</taxon>
        <taxon>Actinomycetota</taxon>
        <taxon>Actinomycetes</taxon>
        <taxon>Propionibacteriales</taxon>
        <taxon>Nocardioidaceae</taxon>
        <taxon>Nocardioides</taxon>
    </lineage>
</organism>
<dbReference type="AlphaFoldDB" id="A0A852REA2"/>
<comment type="similarity">
    <text evidence="1">Belongs to the non-flavoprotein flavin reductase family.</text>
</comment>
<accession>A0A852REA2</accession>
<dbReference type="InterPro" id="IPR002563">
    <property type="entry name" value="Flavin_Rdtase-like_dom"/>
</dbReference>
<keyword evidence="5" id="KW-1185">Reference proteome</keyword>
<reference evidence="4 5" key="1">
    <citation type="submission" date="2020-07" db="EMBL/GenBank/DDBJ databases">
        <title>Sequencing the genomes of 1000 actinobacteria strains.</title>
        <authorList>
            <person name="Klenk H.-P."/>
        </authorList>
    </citation>
    <scope>NUCLEOTIDE SEQUENCE [LARGE SCALE GENOMIC DNA]</scope>
    <source>
        <strain evidence="4 5">DSM 19082</strain>
    </source>
</reference>
<dbReference type="PANTHER" id="PTHR30466">
    <property type="entry name" value="FLAVIN REDUCTASE"/>
    <property type="match status" value="1"/>
</dbReference>
<name>A0A852REA2_9ACTN</name>
<dbReference type="Proteomes" id="UP000582231">
    <property type="component" value="Unassembled WGS sequence"/>
</dbReference>
<dbReference type="Gene3D" id="2.30.110.10">
    <property type="entry name" value="Electron Transport, Fmn-binding Protein, Chain A"/>
    <property type="match status" value="1"/>
</dbReference>
<evidence type="ECO:0000313" key="5">
    <source>
        <dbReference type="Proteomes" id="UP000582231"/>
    </source>
</evidence>
<dbReference type="InterPro" id="IPR050268">
    <property type="entry name" value="NADH-dep_flavin_reductase"/>
</dbReference>